<feature type="domain" description="GST C-terminal" evidence="4">
    <location>
        <begin position="90"/>
        <end position="219"/>
    </location>
</feature>
<name>A0A3D9DVE5_9GAMM</name>
<dbReference type="PROSITE" id="PS50404">
    <property type="entry name" value="GST_NTER"/>
    <property type="match status" value="1"/>
</dbReference>
<gene>
    <name evidence="5" type="ORF">C8D72_2730</name>
</gene>
<sequence length="219" mass="24871">MNNQIHIFGPQFSTFVRSVQLCCEEKGIPYTVGTRVDGEDIEFKGAQHLDWHPFGKVPVLLHGDRHLIETVSICRYLDAVFDGPALQPDDPWMRAQVDQWAAILSLYIDQTLVRDYLLEFAIPKGEDGTVRMDRVREAEPEVKRTLALLETQLGDREYLVTDRFTLADAIAVPMLDYLFRLPAMGALITETPRLKDYVERLRARRSGSRVLIEAGVAGI</sequence>
<organism evidence="5 6">
    <name type="scientific">Kushneria indalinina DSM 14324</name>
    <dbReference type="NCBI Taxonomy" id="1122140"/>
    <lineage>
        <taxon>Bacteria</taxon>
        <taxon>Pseudomonadati</taxon>
        <taxon>Pseudomonadota</taxon>
        <taxon>Gammaproteobacteria</taxon>
        <taxon>Oceanospirillales</taxon>
        <taxon>Halomonadaceae</taxon>
        <taxon>Kushneria</taxon>
    </lineage>
</organism>
<dbReference type="Pfam" id="PF00043">
    <property type="entry name" value="GST_C"/>
    <property type="match status" value="1"/>
</dbReference>
<evidence type="ECO:0000313" key="5">
    <source>
        <dbReference type="EMBL" id="REC94359.1"/>
    </source>
</evidence>
<dbReference type="OrthoDB" id="5740960at2"/>
<dbReference type="SFLD" id="SFLDS00019">
    <property type="entry name" value="Glutathione_Transferase_(cytos"/>
    <property type="match status" value="1"/>
</dbReference>
<dbReference type="InterPro" id="IPR036249">
    <property type="entry name" value="Thioredoxin-like_sf"/>
</dbReference>
<dbReference type="Gene3D" id="1.20.1050.10">
    <property type="match status" value="1"/>
</dbReference>
<evidence type="ECO:0000313" key="6">
    <source>
        <dbReference type="Proteomes" id="UP000256334"/>
    </source>
</evidence>
<dbReference type="SFLD" id="SFLDG00358">
    <property type="entry name" value="Main_(cytGST)"/>
    <property type="match status" value="1"/>
</dbReference>
<evidence type="ECO:0000256" key="2">
    <source>
        <dbReference type="ARBA" id="ARBA00022679"/>
    </source>
</evidence>
<dbReference type="PANTHER" id="PTHR43900:SF3">
    <property type="entry name" value="GLUTATHIONE S-TRANSFERASE RHO"/>
    <property type="match status" value="1"/>
</dbReference>
<dbReference type="InterPro" id="IPR010987">
    <property type="entry name" value="Glutathione-S-Trfase_C-like"/>
</dbReference>
<dbReference type="InterPro" id="IPR040079">
    <property type="entry name" value="Glutathione_S-Trfase"/>
</dbReference>
<accession>A0A3D9DVE5</accession>
<evidence type="ECO:0000259" key="4">
    <source>
        <dbReference type="PROSITE" id="PS50405"/>
    </source>
</evidence>
<reference evidence="5 6" key="1">
    <citation type="submission" date="2018-07" db="EMBL/GenBank/DDBJ databases">
        <title>Genomic Encyclopedia of Type Strains, Phase IV (KMG-IV): sequencing the most valuable type-strain genomes for metagenomic binning, comparative biology and taxonomic classification.</title>
        <authorList>
            <person name="Goeker M."/>
        </authorList>
    </citation>
    <scope>NUCLEOTIDE SEQUENCE [LARGE SCALE GENOMIC DNA]</scope>
    <source>
        <strain evidence="5 6">DSM 14324</strain>
    </source>
</reference>
<dbReference type="AlphaFoldDB" id="A0A3D9DVE5"/>
<dbReference type="GO" id="GO:0005737">
    <property type="term" value="C:cytoplasm"/>
    <property type="evidence" value="ECO:0007669"/>
    <property type="project" value="TreeGrafter"/>
</dbReference>
<dbReference type="InterPro" id="IPR004045">
    <property type="entry name" value="Glutathione_S-Trfase_N"/>
</dbReference>
<dbReference type="EC" id="2.5.1.18" evidence="1"/>
<evidence type="ECO:0000259" key="3">
    <source>
        <dbReference type="PROSITE" id="PS50404"/>
    </source>
</evidence>
<dbReference type="EMBL" id="QRDJ01000008">
    <property type="protein sequence ID" value="REC94359.1"/>
    <property type="molecule type" value="Genomic_DNA"/>
</dbReference>
<evidence type="ECO:0000256" key="1">
    <source>
        <dbReference type="ARBA" id="ARBA00012452"/>
    </source>
</evidence>
<keyword evidence="2 5" id="KW-0808">Transferase</keyword>
<protein>
    <recommendedName>
        <fullName evidence="1">glutathione transferase</fullName>
        <ecNumber evidence="1">2.5.1.18</ecNumber>
    </recommendedName>
</protein>
<proteinExistence type="predicted"/>
<dbReference type="GO" id="GO:0004364">
    <property type="term" value="F:glutathione transferase activity"/>
    <property type="evidence" value="ECO:0007669"/>
    <property type="project" value="UniProtKB-EC"/>
</dbReference>
<dbReference type="InterPro" id="IPR036282">
    <property type="entry name" value="Glutathione-S-Trfase_C_sf"/>
</dbReference>
<dbReference type="SUPFAM" id="SSF47616">
    <property type="entry name" value="GST C-terminal domain-like"/>
    <property type="match status" value="1"/>
</dbReference>
<dbReference type="PROSITE" id="PS50405">
    <property type="entry name" value="GST_CTER"/>
    <property type="match status" value="1"/>
</dbReference>
<dbReference type="GO" id="GO:0043295">
    <property type="term" value="F:glutathione binding"/>
    <property type="evidence" value="ECO:0007669"/>
    <property type="project" value="TreeGrafter"/>
</dbReference>
<feature type="domain" description="GST N-terminal" evidence="3">
    <location>
        <begin position="3"/>
        <end position="85"/>
    </location>
</feature>
<dbReference type="PANTHER" id="PTHR43900">
    <property type="entry name" value="GLUTATHIONE S-TRANSFERASE RHO"/>
    <property type="match status" value="1"/>
</dbReference>
<dbReference type="RefSeq" id="WP_115854940.1">
    <property type="nucleotide sequence ID" value="NZ_QRDJ01000008.1"/>
</dbReference>
<comment type="caution">
    <text evidence="5">The sequence shown here is derived from an EMBL/GenBank/DDBJ whole genome shotgun (WGS) entry which is preliminary data.</text>
</comment>
<dbReference type="SUPFAM" id="SSF52833">
    <property type="entry name" value="Thioredoxin-like"/>
    <property type="match status" value="1"/>
</dbReference>
<dbReference type="CDD" id="cd00299">
    <property type="entry name" value="GST_C_family"/>
    <property type="match status" value="1"/>
</dbReference>
<dbReference type="Pfam" id="PF13409">
    <property type="entry name" value="GST_N_2"/>
    <property type="match status" value="1"/>
</dbReference>
<dbReference type="Gene3D" id="3.40.30.10">
    <property type="entry name" value="Glutaredoxin"/>
    <property type="match status" value="1"/>
</dbReference>
<dbReference type="InterPro" id="IPR004046">
    <property type="entry name" value="GST_C"/>
</dbReference>
<keyword evidence="6" id="KW-1185">Reference proteome</keyword>
<dbReference type="Proteomes" id="UP000256334">
    <property type="component" value="Unassembled WGS sequence"/>
</dbReference>